<evidence type="ECO:0000256" key="1">
    <source>
        <dbReference type="SAM" id="MobiDB-lite"/>
    </source>
</evidence>
<organism evidence="4 5">
    <name type="scientific">Oopsacas minuta</name>
    <dbReference type="NCBI Taxonomy" id="111878"/>
    <lineage>
        <taxon>Eukaryota</taxon>
        <taxon>Metazoa</taxon>
        <taxon>Porifera</taxon>
        <taxon>Hexactinellida</taxon>
        <taxon>Hexasterophora</taxon>
        <taxon>Lyssacinosida</taxon>
        <taxon>Leucopsacidae</taxon>
        <taxon>Oopsacas</taxon>
    </lineage>
</organism>
<proteinExistence type="predicted"/>
<keyword evidence="2" id="KW-1133">Transmembrane helix</keyword>
<evidence type="ECO:0000256" key="3">
    <source>
        <dbReference type="SAM" id="SignalP"/>
    </source>
</evidence>
<dbReference type="EMBL" id="JAKMXF010000233">
    <property type="protein sequence ID" value="KAI6654090.1"/>
    <property type="molecule type" value="Genomic_DNA"/>
</dbReference>
<keyword evidence="3" id="KW-0732">Signal</keyword>
<dbReference type="Proteomes" id="UP001165289">
    <property type="component" value="Unassembled WGS sequence"/>
</dbReference>
<sequence>MKSAFFIIYLASAFSITLSQFLSPARANIEPLLIKCDLRHWDLTVSWRFPFSAYLDGFYLEAQFAEDKLLKQMNPHLQLSLNTDNDESTTTFFLKSFHLQQANYAFIRACSIDERQIEVKRNCTKSIRYPISKDAMEKSYSKYRLLRTTTHPEEAIFTIYSTDRKREIDATIICIGKGLYSTKLGKHEFEALEWRTVIGSEDRLSLSGLRPDTEYSCEILGRESKSSQIVDIILNDVEFKTGKIDVPSPPAPKLNTHVVSLSTISETLAIFMQPIEIQAEISKYILIAYPVEPVDLPDGSMANPNVEEVTSESLNSQIEAISSIIAIPFIIRTFMPTELPMMHSLVNTKTAAFKEGNCYYFVLAAESSKQTDAIGWNSTVDCVLLGRTNLTKSQKFLRYGGFFAASSVICFLCLFTAICIKSIATIKKKLGVSGKTNYTKMRTVIPPDTPPRGEPIYEYISPNSPPGIDDDD</sequence>
<feature type="chain" id="PRO_5043630728" evidence="3">
    <location>
        <begin position="20"/>
        <end position="472"/>
    </location>
</feature>
<comment type="caution">
    <text evidence="4">The sequence shown here is derived from an EMBL/GenBank/DDBJ whole genome shotgun (WGS) entry which is preliminary data.</text>
</comment>
<evidence type="ECO:0000256" key="2">
    <source>
        <dbReference type="SAM" id="Phobius"/>
    </source>
</evidence>
<name>A0AAV7JZ59_9METZ</name>
<evidence type="ECO:0000313" key="4">
    <source>
        <dbReference type="EMBL" id="KAI6654090.1"/>
    </source>
</evidence>
<evidence type="ECO:0000313" key="5">
    <source>
        <dbReference type="Proteomes" id="UP001165289"/>
    </source>
</evidence>
<feature type="region of interest" description="Disordered" evidence="1">
    <location>
        <begin position="445"/>
        <end position="472"/>
    </location>
</feature>
<keyword evidence="5" id="KW-1185">Reference proteome</keyword>
<keyword evidence="2" id="KW-0472">Membrane</keyword>
<protein>
    <submittedName>
        <fullName evidence="4">Uncharacterized protein</fullName>
    </submittedName>
</protein>
<dbReference type="AlphaFoldDB" id="A0AAV7JZ59"/>
<gene>
    <name evidence="4" type="ORF">LOD99_2936</name>
</gene>
<keyword evidence="2" id="KW-0812">Transmembrane</keyword>
<feature type="transmembrane region" description="Helical" evidence="2">
    <location>
        <begin position="396"/>
        <end position="420"/>
    </location>
</feature>
<reference evidence="4 5" key="1">
    <citation type="journal article" date="2023" name="BMC Biol.">
        <title>The compact genome of the sponge Oopsacas minuta (Hexactinellida) is lacking key metazoan core genes.</title>
        <authorList>
            <person name="Santini S."/>
            <person name="Schenkelaars Q."/>
            <person name="Jourda C."/>
            <person name="Duchesne M."/>
            <person name="Belahbib H."/>
            <person name="Rocher C."/>
            <person name="Selva M."/>
            <person name="Riesgo A."/>
            <person name="Vervoort M."/>
            <person name="Leys S.P."/>
            <person name="Kodjabachian L."/>
            <person name="Le Bivic A."/>
            <person name="Borchiellini C."/>
            <person name="Claverie J.M."/>
            <person name="Renard E."/>
        </authorList>
    </citation>
    <scope>NUCLEOTIDE SEQUENCE [LARGE SCALE GENOMIC DNA]</scope>
    <source>
        <strain evidence="4">SPO-2</strain>
    </source>
</reference>
<accession>A0AAV7JZ59</accession>
<feature type="signal peptide" evidence="3">
    <location>
        <begin position="1"/>
        <end position="19"/>
    </location>
</feature>